<reference evidence="1 2" key="1">
    <citation type="submission" date="2018-03" db="EMBL/GenBank/DDBJ databases">
        <title>Genomic Encyclopedia of Archaeal and Bacterial Type Strains, Phase II (KMG-II): from individual species to whole genera.</title>
        <authorList>
            <person name="Goeker M."/>
        </authorList>
    </citation>
    <scope>NUCLEOTIDE SEQUENCE [LARGE SCALE GENOMIC DNA]</scope>
    <source>
        <strain evidence="1 2">RHA1</strain>
    </source>
</reference>
<organism evidence="1 2">
    <name type="scientific">Laceyella sediminis</name>
    <dbReference type="NCBI Taxonomy" id="573074"/>
    <lineage>
        <taxon>Bacteria</taxon>
        <taxon>Bacillati</taxon>
        <taxon>Bacillota</taxon>
        <taxon>Bacilli</taxon>
        <taxon>Bacillales</taxon>
        <taxon>Thermoactinomycetaceae</taxon>
        <taxon>Laceyella</taxon>
    </lineage>
</organism>
<evidence type="ECO:0000313" key="2">
    <source>
        <dbReference type="Proteomes" id="UP000238836"/>
    </source>
</evidence>
<sequence>MRRVYLAIKYHGKGVVQKCPSGKYDPFTLVLFGKCSKVFYNKM</sequence>
<protein>
    <submittedName>
        <fullName evidence="1">Uncharacterized protein</fullName>
    </submittedName>
</protein>
<accession>A0ABX5EN27</accession>
<proteinExistence type="predicted"/>
<evidence type="ECO:0000313" key="1">
    <source>
        <dbReference type="EMBL" id="PRZ13597.1"/>
    </source>
</evidence>
<comment type="caution">
    <text evidence="1">The sequence shown here is derived from an EMBL/GenBank/DDBJ whole genome shotgun (WGS) entry which is preliminary data.</text>
</comment>
<name>A0ABX5EN27_9BACL</name>
<dbReference type="EMBL" id="PVTZ01000008">
    <property type="protein sequence ID" value="PRZ13597.1"/>
    <property type="molecule type" value="Genomic_DNA"/>
</dbReference>
<dbReference type="Proteomes" id="UP000238836">
    <property type="component" value="Unassembled WGS sequence"/>
</dbReference>
<keyword evidence="2" id="KW-1185">Reference proteome</keyword>
<gene>
    <name evidence="1" type="ORF">CLV36_10894</name>
</gene>